<evidence type="ECO:0000313" key="3">
    <source>
        <dbReference type="Proteomes" id="UP000499080"/>
    </source>
</evidence>
<dbReference type="AlphaFoldDB" id="A0A4Y2NX06"/>
<comment type="caution">
    <text evidence="1">The sequence shown here is derived from an EMBL/GenBank/DDBJ whole genome shotgun (WGS) entry which is preliminary data.</text>
</comment>
<accession>A0A4Y2NX06</accession>
<sequence>MWIYCSSYWEIFDIGVLCVIAVLTDKLQSTKKKIEPDETKDVFTEHLMIDILMPNYVQLTENFSSKIDNYISAGVFEEHSPSVVTSEIIQTEETSLN</sequence>
<proteinExistence type="predicted"/>
<dbReference type="Proteomes" id="UP000499080">
    <property type="component" value="Unassembled WGS sequence"/>
</dbReference>
<organism evidence="1 3">
    <name type="scientific">Araneus ventricosus</name>
    <name type="common">Orbweaver spider</name>
    <name type="synonym">Epeira ventricosa</name>
    <dbReference type="NCBI Taxonomy" id="182803"/>
    <lineage>
        <taxon>Eukaryota</taxon>
        <taxon>Metazoa</taxon>
        <taxon>Ecdysozoa</taxon>
        <taxon>Arthropoda</taxon>
        <taxon>Chelicerata</taxon>
        <taxon>Arachnida</taxon>
        <taxon>Araneae</taxon>
        <taxon>Araneomorphae</taxon>
        <taxon>Entelegynae</taxon>
        <taxon>Araneoidea</taxon>
        <taxon>Araneidae</taxon>
        <taxon>Araneus</taxon>
    </lineage>
</organism>
<keyword evidence="3" id="KW-1185">Reference proteome</keyword>
<reference evidence="1 3" key="1">
    <citation type="journal article" date="2019" name="Sci. Rep.">
        <title>Orb-weaving spider Araneus ventricosus genome elucidates the spidroin gene catalogue.</title>
        <authorList>
            <person name="Kono N."/>
            <person name="Nakamura H."/>
            <person name="Ohtoshi R."/>
            <person name="Moran D.A.P."/>
            <person name="Shinohara A."/>
            <person name="Yoshida Y."/>
            <person name="Fujiwara M."/>
            <person name="Mori M."/>
            <person name="Tomita M."/>
            <person name="Arakawa K."/>
        </authorList>
    </citation>
    <scope>NUCLEOTIDE SEQUENCE [LARGE SCALE GENOMIC DNA]</scope>
</reference>
<evidence type="ECO:0000313" key="1">
    <source>
        <dbReference type="EMBL" id="GBN44155.1"/>
    </source>
</evidence>
<name>A0A4Y2NX06_ARAVE</name>
<protein>
    <submittedName>
        <fullName evidence="1">Uncharacterized protein</fullName>
    </submittedName>
</protein>
<gene>
    <name evidence="1" type="ORF">AVEN_239283_1</name>
    <name evidence="2" type="ORF">AVEN_24942_1</name>
</gene>
<dbReference type="EMBL" id="BGPR01130248">
    <property type="protein sequence ID" value="GBN44155.1"/>
    <property type="molecule type" value="Genomic_DNA"/>
</dbReference>
<evidence type="ECO:0000313" key="2">
    <source>
        <dbReference type="EMBL" id="GBN44168.1"/>
    </source>
</evidence>
<dbReference type="EMBL" id="BGPR01130255">
    <property type="protein sequence ID" value="GBN44168.1"/>
    <property type="molecule type" value="Genomic_DNA"/>
</dbReference>